<dbReference type="InterPro" id="IPR015324">
    <property type="entry name" value="Ribosomal_Rsm22-like"/>
</dbReference>
<keyword evidence="2" id="KW-0479">Metal-binding</keyword>
<evidence type="ECO:0000256" key="1">
    <source>
        <dbReference type="ARBA" id="ARBA00004173"/>
    </source>
</evidence>
<comment type="function">
    <text evidence="7">Mitochondrial ribosome (mitoribosome) assembly factor. Binds at the interface of the head and body domains of the mitochondrial small ribosomal subunit (mt-SSU), occluding the mRNA channel and preventing compaction of the head domain towards the body. Probable inactive methyltransferase: retains the characteristic folding and ability to bind S-adenosyl-L-methionine, but it probably lost its methyltransferase activity.</text>
</comment>
<protein>
    <submittedName>
        <fullName evidence="8">Uncharacterized protein</fullName>
    </submittedName>
</protein>
<evidence type="ECO:0000313" key="9">
    <source>
        <dbReference type="Proteomes" id="UP001472677"/>
    </source>
</evidence>
<reference evidence="8 9" key="1">
    <citation type="journal article" date="2024" name="G3 (Bethesda)">
        <title>Genome assembly of Hibiscus sabdariffa L. provides insights into metabolisms of medicinal natural products.</title>
        <authorList>
            <person name="Kim T."/>
        </authorList>
    </citation>
    <scope>NUCLEOTIDE SEQUENCE [LARGE SCALE GENOMIC DNA]</scope>
    <source>
        <strain evidence="8">TK-2024</strain>
        <tissue evidence="8">Old leaves</tissue>
    </source>
</reference>
<accession>A0ABR2DH22</accession>
<dbReference type="PANTHER" id="PTHR13184:SF5">
    <property type="entry name" value="METHYLTRANSFERASE-LIKE PROTEIN 17, MITOCHONDRIAL"/>
    <property type="match status" value="1"/>
</dbReference>
<evidence type="ECO:0000256" key="7">
    <source>
        <dbReference type="ARBA" id="ARBA00045681"/>
    </source>
</evidence>
<keyword evidence="3" id="KW-0809">Transit peptide</keyword>
<dbReference type="InterPro" id="IPR052571">
    <property type="entry name" value="Mt_RNA_Methyltransferase"/>
</dbReference>
<sequence length="280" mass="31080">MKITYRDDETVAYVSSRMPVYSACCRVLNEVRRRLPGFSPAKVLDFGAGTGSAFCGVNLVVVWGNERSVAKICGEIVEPSQFMQHAAQSLIKDLKNLPLTHGYTSLQALTREVRKSERLRDLVIAVLVEPGTPHGSNIISQMRSHILWMERRKCHKTKVNKEDSKDLIDLRGGAFIVAPVKVLVDIEETADMIPYEEVDPSAYDSDAMEIDNIVASDEDDQEEETVNANLGDGWGRIVFSNVGRGRQVHMNVCQSTNPDASKGSFGHEVITQTKDVTCRP</sequence>
<name>A0ABR2DH22_9ROSI</name>
<keyword evidence="6" id="KW-0496">Mitochondrion</keyword>
<dbReference type="EMBL" id="JBBPBM010000028">
    <property type="protein sequence ID" value="KAK8538228.1"/>
    <property type="molecule type" value="Genomic_DNA"/>
</dbReference>
<comment type="subcellular location">
    <subcellularLocation>
        <location evidence="1">Mitochondrion</location>
    </subcellularLocation>
</comment>
<dbReference type="Pfam" id="PF09243">
    <property type="entry name" value="Rsm22"/>
    <property type="match status" value="1"/>
</dbReference>
<keyword evidence="9" id="KW-1185">Reference proteome</keyword>
<keyword evidence="4" id="KW-0408">Iron</keyword>
<proteinExistence type="predicted"/>
<dbReference type="PANTHER" id="PTHR13184">
    <property type="entry name" value="37S RIBOSOMAL PROTEIN S22"/>
    <property type="match status" value="1"/>
</dbReference>
<evidence type="ECO:0000256" key="2">
    <source>
        <dbReference type="ARBA" id="ARBA00022723"/>
    </source>
</evidence>
<gene>
    <name evidence="8" type="ORF">V6N12_044363</name>
</gene>
<dbReference type="Proteomes" id="UP001472677">
    <property type="component" value="Unassembled WGS sequence"/>
</dbReference>
<evidence type="ECO:0000256" key="5">
    <source>
        <dbReference type="ARBA" id="ARBA00023014"/>
    </source>
</evidence>
<organism evidence="8 9">
    <name type="scientific">Hibiscus sabdariffa</name>
    <name type="common">roselle</name>
    <dbReference type="NCBI Taxonomy" id="183260"/>
    <lineage>
        <taxon>Eukaryota</taxon>
        <taxon>Viridiplantae</taxon>
        <taxon>Streptophyta</taxon>
        <taxon>Embryophyta</taxon>
        <taxon>Tracheophyta</taxon>
        <taxon>Spermatophyta</taxon>
        <taxon>Magnoliopsida</taxon>
        <taxon>eudicotyledons</taxon>
        <taxon>Gunneridae</taxon>
        <taxon>Pentapetalae</taxon>
        <taxon>rosids</taxon>
        <taxon>malvids</taxon>
        <taxon>Malvales</taxon>
        <taxon>Malvaceae</taxon>
        <taxon>Malvoideae</taxon>
        <taxon>Hibiscus</taxon>
    </lineage>
</organism>
<evidence type="ECO:0000256" key="6">
    <source>
        <dbReference type="ARBA" id="ARBA00023128"/>
    </source>
</evidence>
<evidence type="ECO:0000313" key="8">
    <source>
        <dbReference type="EMBL" id="KAK8538228.1"/>
    </source>
</evidence>
<comment type="caution">
    <text evidence="8">The sequence shown here is derived from an EMBL/GenBank/DDBJ whole genome shotgun (WGS) entry which is preliminary data.</text>
</comment>
<evidence type="ECO:0000256" key="4">
    <source>
        <dbReference type="ARBA" id="ARBA00023004"/>
    </source>
</evidence>
<keyword evidence="5" id="KW-0411">Iron-sulfur</keyword>
<evidence type="ECO:0000256" key="3">
    <source>
        <dbReference type="ARBA" id="ARBA00022946"/>
    </source>
</evidence>